<comment type="caution">
    <text evidence="2">The sequence shown here is derived from an EMBL/GenBank/DDBJ whole genome shotgun (WGS) entry which is preliminary data.</text>
</comment>
<organism evidence="2 3">
    <name type="scientific">Aphis craccivora</name>
    <name type="common">Cowpea aphid</name>
    <dbReference type="NCBI Taxonomy" id="307492"/>
    <lineage>
        <taxon>Eukaryota</taxon>
        <taxon>Metazoa</taxon>
        <taxon>Ecdysozoa</taxon>
        <taxon>Arthropoda</taxon>
        <taxon>Hexapoda</taxon>
        <taxon>Insecta</taxon>
        <taxon>Pterygota</taxon>
        <taxon>Neoptera</taxon>
        <taxon>Paraneoptera</taxon>
        <taxon>Hemiptera</taxon>
        <taxon>Sternorrhyncha</taxon>
        <taxon>Aphidomorpha</taxon>
        <taxon>Aphidoidea</taxon>
        <taxon>Aphididae</taxon>
        <taxon>Aphidini</taxon>
        <taxon>Aphis</taxon>
        <taxon>Aphis</taxon>
    </lineage>
</organism>
<name>A0A6G0YE84_APHCR</name>
<protein>
    <submittedName>
        <fullName evidence="2">Protein MEMO1</fullName>
    </submittedName>
</protein>
<sequence>MYLINPHANPAKMAVRRASHSGTWYNESAKELSNQLENWLGAAELTHGPARAIIAPFICYIHSFSIPSINLMKSLFYRHAGYQYCGACAAFAYRQISPFVVQRIFILGPSHNVRLSGCALSSAVKYRTPFYDLQIDNEVYEELESTGHFERMSMKVDEDEHSIEMQLPYIAKVMQDYKDKFTIVPVMVGSLSTEKESLYGHIFSQYLADPKNLFIISSDFCHWGQRFRYTFYEKSWGEIHQSITTLDHKLFGMDIIETLKPAAFVEYLKTFSNTICGRHPISVLLQAANHLRTQKLSLKFLKYAQSSKCYNLGDSSVSYASASLIIE</sequence>
<dbReference type="PANTHER" id="PTHR11060:SF0">
    <property type="entry name" value="PROTEIN MEMO1"/>
    <property type="match status" value="1"/>
</dbReference>
<evidence type="ECO:0000313" key="2">
    <source>
        <dbReference type="EMBL" id="KAF0754069.1"/>
    </source>
</evidence>
<reference evidence="2 3" key="1">
    <citation type="submission" date="2019-08" db="EMBL/GenBank/DDBJ databases">
        <title>Whole genome of Aphis craccivora.</title>
        <authorList>
            <person name="Voronova N.V."/>
            <person name="Shulinski R.S."/>
            <person name="Bandarenka Y.V."/>
            <person name="Zhorov D.G."/>
            <person name="Warner D."/>
        </authorList>
    </citation>
    <scope>NUCLEOTIDE SEQUENCE [LARGE SCALE GENOMIC DNA]</scope>
    <source>
        <strain evidence="2">180601</strain>
        <tissue evidence="2">Whole Body</tissue>
    </source>
</reference>
<dbReference type="Gene3D" id="3.40.830.10">
    <property type="entry name" value="LigB-like"/>
    <property type="match status" value="1"/>
</dbReference>
<comment type="similarity">
    <text evidence="1">Belongs to the MEMO1 family.</text>
</comment>
<accession>A0A6G0YE84</accession>
<dbReference type="AlphaFoldDB" id="A0A6G0YE84"/>
<keyword evidence="3" id="KW-1185">Reference proteome</keyword>
<evidence type="ECO:0000256" key="1">
    <source>
        <dbReference type="ARBA" id="ARBA00006315"/>
    </source>
</evidence>
<gene>
    <name evidence="2" type="ORF">FWK35_00021364</name>
</gene>
<dbReference type="Proteomes" id="UP000478052">
    <property type="component" value="Unassembled WGS sequence"/>
</dbReference>
<dbReference type="OrthoDB" id="417112at2759"/>
<dbReference type="Pfam" id="PF01875">
    <property type="entry name" value="Memo"/>
    <property type="match status" value="1"/>
</dbReference>
<evidence type="ECO:0000313" key="3">
    <source>
        <dbReference type="Proteomes" id="UP000478052"/>
    </source>
</evidence>
<dbReference type="EMBL" id="VUJU01004530">
    <property type="protein sequence ID" value="KAF0754069.1"/>
    <property type="molecule type" value="Genomic_DNA"/>
</dbReference>
<dbReference type="HAMAP" id="MF_00055">
    <property type="entry name" value="MEMO1"/>
    <property type="match status" value="1"/>
</dbReference>
<dbReference type="InterPro" id="IPR002737">
    <property type="entry name" value="MEMO1_fam"/>
</dbReference>
<dbReference type="NCBIfam" id="TIGR04336">
    <property type="entry name" value="AmmeMemoSam_B"/>
    <property type="match status" value="1"/>
</dbReference>
<dbReference type="CDD" id="cd07361">
    <property type="entry name" value="MEMO_like"/>
    <property type="match status" value="1"/>
</dbReference>
<dbReference type="PANTHER" id="PTHR11060">
    <property type="entry name" value="PROTEIN MEMO1"/>
    <property type="match status" value="1"/>
</dbReference>
<proteinExistence type="inferred from homology"/>